<dbReference type="Proteomes" id="UP000789901">
    <property type="component" value="Unassembled WGS sequence"/>
</dbReference>
<protein>
    <submittedName>
        <fullName evidence="2">33811_t:CDS:1</fullName>
    </submittedName>
</protein>
<accession>A0ABN7XCX9</accession>
<gene>
    <name evidence="2" type="ORF">GMARGA_LOCUS41446</name>
</gene>
<sequence length="54" mass="6310">MSELMKESKLRLSPNKISKENLTDGLNEIRKQRNKAKKYPLQEAQPQIFGPNIR</sequence>
<evidence type="ECO:0000313" key="3">
    <source>
        <dbReference type="Proteomes" id="UP000789901"/>
    </source>
</evidence>
<keyword evidence="3" id="KW-1185">Reference proteome</keyword>
<comment type="caution">
    <text evidence="2">The sequence shown here is derived from an EMBL/GenBank/DDBJ whole genome shotgun (WGS) entry which is preliminary data.</text>
</comment>
<name>A0ABN7XCX9_GIGMA</name>
<feature type="region of interest" description="Disordered" evidence="1">
    <location>
        <begin position="33"/>
        <end position="54"/>
    </location>
</feature>
<feature type="non-terminal residue" evidence="2">
    <location>
        <position position="54"/>
    </location>
</feature>
<organism evidence="2 3">
    <name type="scientific">Gigaspora margarita</name>
    <dbReference type="NCBI Taxonomy" id="4874"/>
    <lineage>
        <taxon>Eukaryota</taxon>
        <taxon>Fungi</taxon>
        <taxon>Fungi incertae sedis</taxon>
        <taxon>Mucoromycota</taxon>
        <taxon>Glomeromycotina</taxon>
        <taxon>Glomeromycetes</taxon>
        <taxon>Diversisporales</taxon>
        <taxon>Gigasporaceae</taxon>
        <taxon>Gigaspora</taxon>
    </lineage>
</organism>
<evidence type="ECO:0000313" key="2">
    <source>
        <dbReference type="EMBL" id="CAG8852625.1"/>
    </source>
</evidence>
<reference evidence="2 3" key="1">
    <citation type="submission" date="2021-06" db="EMBL/GenBank/DDBJ databases">
        <authorList>
            <person name="Kallberg Y."/>
            <person name="Tangrot J."/>
            <person name="Rosling A."/>
        </authorList>
    </citation>
    <scope>NUCLEOTIDE SEQUENCE [LARGE SCALE GENOMIC DNA]</scope>
    <source>
        <strain evidence="2 3">120-4 pot B 10/14</strain>
    </source>
</reference>
<dbReference type="EMBL" id="CAJVQB010114450">
    <property type="protein sequence ID" value="CAG8852625.1"/>
    <property type="molecule type" value="Genomic_DNA"/>
</dbReference>
<proteinExistence type="predicted"/>
<evidence type="ECO:0000256" key="1">
    <source>
        <dbReference type="SAM" id="MobiDB-lite"/>
    </source>
</evidence>